<proteinExistence type="predicted"/>
<comment type="caution">
    <text evidence="2">The sequence shown here is derived from an EMBL/GenBank/DDBJ whole genome shotgun (WGS) entry which is preliminary data.</text>
</comment>
<evidence type="ECO:0000256" key="1">
    <source>
        <dbReference type="SAM" id="MobiDB-lite"/>
    </source>
</evidence>
<evidence type="ECO:0000313" key="3">
    <source>
        <dbReference type="Proteomes" id="UP001079535"/>
    </source>
</evidence>
<dbReference type="EMBL" id="JAPRAY010000002">
    <property type="protein sequence ID" value="MCZ0666270.1"/>
    <property type="molecule type" value="Genomic_DNA"/>
</dbReference>
<sequence>MTGTKNETPAVKNKPQENKGKGISPQERVRNAVRATGNKWAIENFNATHN</sequence>
<dbReference type="AlphaFoldDB" id="A0A9Q4EXR1"/>
<gene>
    <name evidence="2" type="ORF">OZZ17_01770</name>
</gene>
<evidence type="ECO:0000313" key="2">
    <source>
        <dbReference type="EMBL" id="MCZ0666270.1"/>
    </source>
</evidence>
<accession>A0A9Q4EXR1</accession>
<reference evidence="2" key="1">
    <citation type="submission" date="2022-11" db="EMBL/GenBank/DDBJ databases">
        <title>Temperate bacteriophages infecting mucin-degrading bacterium Ruminococcus gnavus from the human gut.</title>
        <authorList>
            <person name="Buttimer C."/>
        </authorList>
    </citation>
    <scope>NUCLEOTIDE SEQUENCE</scope>
    <source>
        <strain evidence="2">CCUG 49994</strain>
    </source>
</reference>
<organism evidence="2 3">
    <name type="scientific">Mediterraneibacter gnavus</name>
    <name type="common">Ruminococcus gnavus</name>
    <dbReference type="NCBI Taxonomy" id="33038"/>
    <lineage>
        <taxon>Bacteria</taxon>
        <taxon>Bacillati</taxon>
        <taxon>Bacillota</taxon>
        <taxon>Clostridia</taxon>
        <taxon>Lachnospirales</taxon>
        <taxon>Lachnospiraceae</taxon>
        <taxon>Mediterraneibacter</taxon>
    </lineage>
</organism>
<dbReference type="RefSeq" id="WP_268803288.1">
    <property type="nucleotide sequence ID" value="NZ_JAPRAY010000002.1"/>
</dbReference>
<dbReference type="Proteomes" id="UP001079535">
    <property type="component" value="Unassembled WGS sequence"/>
</dbReference>
<feature type="region of interest" description="Disordered" evidence="1">
    <location>
        <begin position="1"/>
        <end position="29"/>
    </location>
</feature>
<protein>
    <submittedName>
        <fullName evidence="2">Uncharacterized protein</fullName>
    </submittedName>
</protein>
<name>A0A9Q4EXR1_MEDGN</name>